<dbReference type="EMBL" id="JAYDCJ010000003">
    <property type="protein sequence ID" value="MEA1080027.1"/>
    <property type="molecule type" value="Genomic_DNA"/>
</dbReference>
<name>A0ABU5NWC3_9GAMM</name>
<evidence type="ECO:0000313" key="3">
    <source>
        <dbReference type="Proteomes" id="UP001305746"/>
    </source>
</evidence>
<keyword evidence="3" id="KW-1185">Reference proteome</keyword>
<evidence type="ECO:0000256" key="1">
    <source>
        <dbReference type="SAM" id="Coils"/>
    </source>
</evidence>
<feature type="coiled-coil region" evidence="1">
    <location>
        <begin position="92"/>
        <end position="119"/>
    </location>
</feature>
<organism evidence="2 3">
    <name type="scientific">Marinobacter qingdaonensis</name>
    <dbReference type="NCBI Taxonomy" id="3108486"/>
    <lineage>
        <taxon>Bacteria</taxon>
        <taxon>Pseudomonadati</taxon>
        <taxon>Pseudomonadota</taxon>
        <taxon>Gammaproteobacteria</taxon>
        <taxon>Pseudomonadales</taxon>
        <taxon>Marinobacteraceae</taxon>
        <taxon>Marinobacter</taxon>
    </lineage>
</organism>
<comment type="caution">
    <text evidence="2">The sequence shown here is derived from an EMBL/GenBank/DDBJ whole genome shotgun (WGS) entry which is preliminary data.</text>
</comment>
<gene>
    <name evidence="2" type="ORF">U5822_05070</name>
</gene>
<evidence type="ECO:0008006" key="4">
    <source>
        <dbReference type="Google" id="ProtNLM"/>
    </source>
</evidence>
<evidence type="ECO:0000313" key="2">
    <source>
        <dbReference type="EMBL" id="MEA1080027.1"/>
    </source>
</evidence>
<dbReference type="Proteomes" id="UP001305746">
    <property type="component" value="Unassembled WGS sequence"/>
</dbReference>
<accession>A0ABU5NWC3</accession>
<dbReference type="InterPro" id="IPR011990">
    <property type="entry name" value="TPR-like_helical_dom_sf"/>
</dbReference>
<dbReference type="RefSeq" id="WP_322854542.1">
    <property type="nucleotide sequence ID" value="NZ_JAYDCJ010000003.1"/>
</dbReference>
<keyword evidence="1" id="KW-0175">Coiled coil</keyword>
<protein>
    <recommendedName>
        <fullName evidence="4">Tetratricopeptide repeat-containing protein</fullName>
    </recommendedName>
</protein>
<dbReference type="SUPFAM" id="SSF48452">
    <property type="entry name" value="TPR-like"/>
    <property type="match status" value="1"/>
</dbReference>
<dbReference type="Gene3D" id="1.25.40.10">
    <property type="entry name" value="Tetratricopeptide repeat domain"/>
    <property type="match status" value="1"/>
</dbReference>
<sequence length="364" mass="40699">MPAATFAAPGPIQKDFADADILTTLPDSSTGSATAPANATELADQLQAFISQARGTGDPRFLGYAERLLEDWPEAQLTDRLRVLRATLSQSLHRFEAARADLEQVLADTNQRQQRIQARLTLANLELVQGHYQAARRQCDALTRDYPGLIAESCLAQMQARTGEGAEAYARLQNRLAAAPGADPTSRAWAQGTLGDIAAQLGREAATEHWQAVLRDAPTDLYTRALLADWHLERGNYRATLDLTASYEQVDGLGVLRAIALQQVAPEQARHLTQALRARFEEAQWRGALLHQRDFARFLLDIEQRPEPALEHAWANWREQREPLDTRLVLRAAMAAQDQDVVQEVRQWLRQQGQTDSRYPEMPQ</sequence>
<reference evidence="2 3" key="1">
    <citation type="submission" date="2023-12" db="EMBL/GenBank/DDBJ databases">
        <title>Marinobacter qingdaonensis sp. nov., isolated from the intertidal sediment of Qingdao, PR China.</title>
        <authorList>
            <person name="Li Y."/>
        </authorList>
    </citation>
    <scope>NUCLEOTIDE SEQUENCE [LARGE SCALE GENOMIC DNA]</scope>
    <source>
        <strain evidence="2 3">ASW11-75</strain>
    </source>
</reference>
<proteinExistence type="predicted"/>